<dbReference type="Pfam" id="PF00450">
    <property type="entry name" value="Peptidase_S10"/>
    <property type="match status" value="1"/>
</dbReference>
<evidence type="ECO:0000256" key="2">
    <source>
        <dbReference type="RuleBase" id="RU361156"/>
    </source>
</evidence>
<comment type="similarity">
    <text evidence="1 2">Belongs to the peptidase S10 family.</text>
</comment>
<dbReference type="GO" id="GO:0004185">
    <property type="term" value="F:serine-type carboxypeptidase activity"/>
    <property type="evidence" value="ECO:0007669"/>
    <property type="project" value="UniProtKB-UniRule"/>
</dbReference>
<protein>
    <recommendedName>
        <fullName evidence="2">Carboxypeptidase</fullName>
        <ecNumber evidence="2">3.4.16.-</ecNumber>
    </recommendedName>
</protein>
<keyword evidence="2" id="KW-0732">Signal</keyword>
<gene>
    <name evidence="3" type="primary">CTSA</name>
    <name evidence="3" type="ORF">SPIL2461_LOCUS17257</name>
</gene>
<dbReference type="InterPro" id="IPR029058">
    <property type="entry name" value="AB_hydrolase_fold"/>
</dbReference>
<dbReference type="PANTHER" id="PTHR11802">
    <property type="entry name" value="SERINE PROTEASE FAMILY S10 SERINE CARBOXYPEPTIDASE"/>
    <property type="match status" value="1"/>
</dbReference>
<keyword evidence="4" id="KW-1185">Reference proteome</keyword>
<dbReference type="PRINTS" id="PR00724">
    <property type="entry name" value="CRBOXYPTASEC"/>
</dbReference>
<dbReference type="InterPro" id="IPR001563">
    <property type="entry name" value="Peptidase_S10"/>
</dbReference>
<comment type="caution">
    <text evidence="3">The sequence shown here is derived from an EMBL/GenBank/DDBJ whole genome shotgun (WGS) entry which is preliminary data.</text>
</comment>
<dbReference type="GO" id="GO:0006508">
    <property type="term" value="P:proteolysis"/>
    <property type="evidence" value="ECO:0007669"/>
    <property type="project" value="UniProtKB-KW"/>
</dbReference>
<dbReference type="Proteomes" id="UP000649617">
    <property type="component" value="Unassembled WGS sequence"/>
</dbReference>
<reference evidence="3" key="1">
    <citation type="submission" date="2021-02" db="EMBL/GenBank/DDBJ databases">
        <authorList>
            <person name="Dougan E. K."/>
            <person name="Rhodes N."/>
            <person name="Thang M."/>
            <person name="Chan C."/>
        </authorList>
    </citation>
    <scope>NUCLEOTIDE SEQUENCE</scope>
</reference>
<dbReference type="SUPFAM" id="SSF53474">
    <property type="entry name" value="alpha/beta-Hydrolases"/>
    <property type="match status" value="1"/>
</dbReference>
<feature type="chain" id="PRO_5033104505" description="Carboxypeptidase" evidence="2">
    <location>
        <begin position="20"/>
        <end position="434"/>
    </location>
</feature>
<sequence length="434" mass="47912">MWRLSLLTALARAAPSGEQADLYEPGTQLHYWFAAAETADASALPVVLWLNGGPGSSSILGMLQENGPLLVNATGGLMRNPYAWTKQANLLILESPGGVGYSYCAAMKAGGNCNNTDISTARANRAAVQDFFKKFPELKKNDFFITGESYAGVYIPTLTHEILENAPEINMTPVAVGDPCTDYPSQKESMDMLWYAHKHGFVPDADFEYLWNNCSARHPSFLSRGLWRRSAGRWEATSLSLASGSDEKCKLLNRQFLATTSRGLSQGWKKAYINELNLFSDASALDWELPGTLNYYTAQWMMRADVKKALHVESSPAKSWPGPPDGWQYTSSYNACNNAPGKPSMIDFYRMIAPKLRTTIVFNGDTDPCVSYEGTRTAIEKVGYGVLPGGHYRPWFYDKTAAELKTLQEKPNLFGPNLELQPAGPQFGGQVVDY</sequence>
<proteinExistence type="inferred from homology"/>
<dbReference type="EMBL" id="CAJNIZ010043059">
    <property type="protein sequence ID" value="CAE7648346.1"/>
    <property type="molecule type" value="Genomic_DNA"/>
</dbReference>
<keyword evidence="2" id="KW-0378">Hydrolase</keyword>
<dbReference type="PROSITE" id="PS00131">
    <property type="entry name" value="CARBOXYPEPT_SER_SER"/>
    <property type="match status" value="1"/>
</dbReference>
<dbReference type="EC" id="3.4.16.-" evidence="2"/>
<feature type="signal peptide" evidence="2">
    <location>
        <begin position="1"/>
        <end position="19"/>
    </location>
</feature>
<evidence type="ECO:0000313" key="4">
    <source>
        <dbReference type="Proteomes" id="UP000649617"/>
    </source>
</evidence>
<dbReference type="InterPro" id="IPR018202">
    <property type="entry name" value="Ser_caboxypep_ser_AS"/>
</dbReference>
<keyword evidence="2" id="KW-0645">Protease</keyword>
<dbReference type="PANTHER" id="PTHR11802:SF201">
    <property type="entry name" value="CARBOXYPEPTIDASE"/>
    <property type="match status" value="1"/>
</dbReference>
<dbReference type="Gene3D" id="3.40.50.1820">
    <property type="entry name" value="alpha/beta hydrolase"/>
    <property type="match status" value="1"/>
</dbReference>
<accession>A0A812VMX9</accession>
<organism evidence="3 4">
    <name type="scientific">Symbiodinium pilosum</name>
    <name type="common">Dinoflagellate</name>
    <dbReference type="NCBI Taxonomy" id="2952"/>
    <lineage>
        <taxon>Eukaryota</taxon>
        <taxon>Sar</taxon>
        <taxon>Alveolata</taxon>
        <taxon>Dinophyceae</taxon>
        <taxon>Suessiales</taxon>
        <taxon>Symbiodiniaceae</taxon>
        <taxon>Symbiodinium</taxon>
    </lineage>
</organism>
<evidence type="ECO:0000313" key="3">
    <source>
        <dbReference type="EMBL" id="CAE7648346.1"/>
    </source>
</evidence>
<evidence type="ECO:0000256" key="1">
    <source>
        <dbReference type="ARBA" id="ARBA00009431"/>
    </source>
</evidence>
<dbReference type="AlphaFoldDB" id="A0A812VMX9"/>
<keyword evidence="2" id="KW-0121">Carboxypeptidase</keyword>
<name>A0A812VMX9_SYMPI</name>
<feature type="non-terminal residue" evidence="3">
    <location>
        <position position="1"/>
    </location>
</feature>
<dbReference type="OrthoDB" id="443318at2759"/>